<comment type="caution">
    <text evidence="3">The sequence shown here is derived from an EMBL/GenBank/DDBJ whole genome shotgun (WGS) entry which is preliminary data.</text>
</comment>
<keyword evidence="2" id="KW-0472">Membrane</keyword>
<feature type="region of interest" description="Disordered" evidence="1">
    <location>
        <begin position="1"/>
        <end position="20"/>
    </location>
</feature>
<sequence>MASSTSSSSNMPPTATHERLPMGLRLTAADRPGVAQPVPERDIPHQPWGRISLVVVILVLLLSSLWEWQMRRLELVPGDMSSSYDTWAKLRREVDRRDVPLLLIGDSRILYDTDLDRVQQLTGIRPIQLGIAGGTGLLVLEDIADDPHFKGLAVVGMAETSFFDNRFTVVRTREAIELSKKESPSKRASYQIQRVIGPGLAMLEEDYGLSTLVAHLDPHWRPGVRGPYDNVWKIGQLAPDGSARLWQRLEHDKRLNDHARTVWFELFPPFPIDDKSIQEILVRSKTAVDKIRARGGDVVFLRPPSGLDLGKVEYGHIPRARGWDPLLAYTHTKGVHADDLANAQNLNLPESSHLSHACAIVFTDAYIRSVTQLTPMLHLKPDAPPPLSTPDCVPPSAASLDQAPGKVNR</sequence>
<evidence type="ECO:0000256" key="1">
    <source>
        <dbReference type="SAM" id="MobiDB-lite"/>
    </source>
</evidence>
<evidence type="ECO:0000313" key="4">
    <source>
        <dbReference type="Proteomes" id="UP000535182"/>
    </source>
</evidence>
<keyword evidence="2" id="KW-1133">Transmembrane helix</keyword>
<reference evidence="3 4" key="1">
    <citation type="submission" date="2020-08" db="EMBL/GenBank/DDBJ databases">
        <title>Genomic Encyclopedia of Type Strains, Phase IV (KMG-V): Genome sequencing to study the core and pangenomes of soil and plant-associated prokaryotes.</title>
        <authorList>
            <person name="Whitman W."/>
        </authorList>
    </citation>
    <scope>NUCLEOTIDE SEQUENCE [LARGE SCALE GENOMIC DNA]</scope>
    <source>
        <strain evidence="3 4">X5P2</strain>
    </source>
</reference>
<protein>
    <submittedName>
        <fullName evidence="3">Uncharacterized protein</fullName>
    </submittedName>
</protein>
<keyword evidence="2" id="KW-0812">Transmembrane</keyword>
<gene>
    <name evidence="3" type="ORF">HDF14_000930</name>
</gene>
<name>A0A9X0U2W6_9BACT</name>
<proteinExistence type="predicted"/>
<feature type="region of interest" description="Disordered" evidence="1">
    <location>
        <begin position="381"/>
        <end position="409"/>
    </location>
</feature>
<dbReference type="Proteomes" id="UP000535182">
    <property type="component" value="Unassembled WGS sequence"/>
</dbReference>
<dbReference type="AlphaFoldDB" id="A0A9X0U2W6"/>
<organism evidence="3 4">
    <name type="scientific">Tunturiibacter gelidiferens</name>
    <dbReference type="NCBI Taxonomy" id="3069689"/>
    <lineage>
        <taxon>Bacteria</taxon>
        <taxon>Pseudomonadati</taxon>
        <taxon>Acidobacteriota</taxon>
        <taxon>Terriglobia</taxon>
        <taxon>Terriglobales</taxon>
        <taxon>Acidobacteriaceae</taxon>
        <taxon>Tunturiibacter</taxon>
    </lineage>
</organism>
<evidence type="ECO:0000256" key="2">
    <source>
        <dbReference type="SAM" id="Phobius"/>
    </source>
</evidence>
<evidence type="ECO:0000313" key="3">
    <source>
        <dbReference type="EMBL" id="MBB5327325.1"/>
    </source>
</evidence>
<dbReference type="RefSeq" id="WP_183973942.1">
    <property type="nucleotide sequence ID" value="NZ_JACHEB010000002.1"/>
</dbReference>
<keyword evidence="4" id="KW-1185">Reference proteome</keyword>
<accession>A0A9X0U2W6</accession>
<dbReference type="EMBL" id="JACHEB010000002">
    <property type="protein sequence ID" value="MBB5327325.1"/>
    <property type="molecule type" value="Genomic_DNA"/>
</dbReference>
<feature type="transmembrane region" description="Helical" evidence="2">
    <location>
        <begin position="48"/>
        <end position="66"/>
    </location>
</feature>